<sequence length="476" mass="49606">MPSHRPDGASSRQNRRRPSRPGQAGAGRPHDSRRAVTADPVPVADADADVIEVVSAASFDELGVPAPIVTALALLGLVTPFPIQAASLRSSMSGRDVLGRGRTGSGKTVAFAVPVVAALAASGGVTGPCRPRALILVPTRELAAQVAATVEPLAASMGQRVTTIYGGVGQGPQVAALKRGVDIVVACPGRLEDLIGQRHCQLDAVEVCVLDEADHLADLGFLPVVKKLLDRTPPAGQRLLFSATLDRGVDAVVRRYLRSPVTHSVDEVDAPPPMLEHHAFTVEPGHKAAVVRELASGADRSLLFTRTKHAAKKLARQLATDGVPAVELHGNLSQPQRLRNLAAFADGSVRVLVATDIAARGIHVDDIALVVHVDPPSEHKAYLHRSGRTARAGAAGVVVTVVTPAQEGEVRALVRLAGIRPTTARIGPGDPRTLALTGPAAPARFLAAAPTPTQAPRPRRQGRQSASPAGPGGRRR</sequence>
<evidence type="ECO:0000256" key="1">
    <source>
        <dbReference type="ARBA" id="ARBA00022741"/>
    </source>
</evidence>
<evidence type="ECO:0000313" key="11">
    <source>
        <dbReference type="EMBL" id="CAA9275333.1"/>
    </source>
</evidence>
<dbReference type="Pfam" id="PF00271">
    <property type="entry name" value="Helicase_C"/>
    <property type="match status" value="1"/>
</dbReference>
<dbReference type="SMART" id="SM00490">
    <property type="entry name" value="HELICc"/>
    <property type="match status" value="1"/>
</dbReference>
<keyword evidence="1" id="KW-0547">Nucleotide-binding</keyword>
<keyword evidence="2" id="KW-0378">Hydrolase</keyword>
<evidence type="ECO:0000256" key="3">
    <source>
        <dbReference type="ARBA" id="ARBA00022806"/>
    </source>
</evidence>
<reference evidence="11" key="1">
    <citation type="submission" date="2020-02" db="EMBL/GenBank/DDBJ databases">
        <authorList>
            <person name="Meier V. D."/>
        </authorList>
    </citation>
    <scope>NUCLEOTIDE SEQUENCE</scope>
    <source>
        <strain evidence="11">AVDCRST_MAG76</strain>
    </source>
</reference>
<dbReference type="InterPro" id="IPR011545">
    <property type="entry name" value="DEAD/DEAH_box_helicase_dom"/>
</dbReference>
<dbReference type="Gene3D" id="3.40.50.300">
    <property type="entry name" value="P-loop containing nucleotide triphosphate hydrolases"/>
    <property type="match status" value="2"/>
</dbReference>
<dbReference type="GO" id="GO:0005829">
    <property type="term" value="C:cytosol"/>
    <property type="evidence" value="ECO:0007669"/>
    <property type="project" value="TreeGrafter"/>
</dbReference>
<dbReference type="SMART" id="SM00487">
    <property type="entry name" value="DEXDc"/>
    <property type="match status" value="1"/>
</dbReference>
<dbReference type="Pfam" id="PF00270">
    <property type="entry name" value="DEAD"/>
    <property type="match status" value="1"/>
</dbReference>
<evidence type="ECO:0000256" key="5">
    <source>
        <dbReference type="ARBA" id="ARBA00038437"/>
    </source>
</evidence>
<dbReference type="GO" id="GO:0003724">
    <property type="term" value="F:RNA helicase activity"/>
    <property type="evidence" value="ECO:0007669"/>
    <property type="project" value="InterPro"/>
</dbReference>
<evidence type="ECO:0000256" key="4">
    <source>
        <dbReference type="ARBA" id="ARBA00022840"/>
    </source>
</evidence>
<dbReference type="SUPFAM" id="SSF52540">
    <property type="entry name" value="P-loop containing nucleoside triphosphate hydrolases"/>
    <property type="match status" value="1"/>
</dbReference>
<gene>
    <name evidence="11" type="ORF">AVDCRST_MAG76-3643</name>
</gene>
<evidence type="ECO:0000256" key="2">
    <source>
        <dbReference type="ARBA" id="ARBA00022801"/>
    </source>
</evidence>
<evidence type="ECO:0000256" key="7">
    <source>
        <dbReference type="SAM" id="MobiDB-lite"/>
    </source>
</evidence>
<protein>
    <submittedName>
        <fullName evidence="11">ATP-dependent RNA helicase</fullName>
    </submittedName>
</protein>
<dbReference type="CDD" id="cd18787">
    <property type="entry name" value="SF2_C_DEAD"/>
    <property type="match status" value="1"/>
</dbReference>
<dbReference type="InterPro" id="IPR044742">
    <property type="entry name" value="DEAD/DEAH_RhlB"/>
</dbReference>
<comment type="similarity">
    <text evidence="5">Belongs to the DEAD box helicase family.</text>
</comment>
<dbReference type="PROSITE" id="PS51194">
    <property type="entry name" value="HELICASE_CTER"/>
    <property type="match status" value="1"/>
</dbReference>
<dbReference type="PANTHER" id="PTHR47959:SF13">
    <property type="entry name" value="ATP-DEPENDENT RNA HELICASE RHLE"/>
    <property type="match status" value="1"/>
</dbReference>
<proteinExistence type="inferred from homology"/>
<evidence type="ECO:0000259" key="9">
    <source>
        <dbReference type="PROSITE" id="PS51194"/>
    </source>
</evidence>
<dbReference type="PROSITE" id="PS51192">
    <property type="entry name" value="HELICASE_ATP_BIND_1"/>
    <property type="match status" value="1"/>
</dbReference>
<feature type="domain" description="DEAD-box RNA helicase Q" evidence="10">
    <location>
        <begin position="57"/>
        <end position="85"/>
    </location>
</feature>
<dbReference type="CDD" id="cd00268">
    <property type="entry name" value="DEADc"/>
    <property type="match status" value="1"/>
</dbReference>
<feature type="short sequence motif" description="Q motif" evidence="6">
    <location>
        <begin position="57"/>
        <end position="85"/>
    </location>
</feature>
<dbReference type="EMBL" id="CADCSZ010000216">
    <property type="protein sequence ID" value="CAA9275333.1"/>
    <property type="molecule type" value="Genomic_DNA"/>
</dbReference>
<keyword evidence="3 11" id="KW-0347">Helicase</keyword>
<feature type="region of interest" description="Disordered" evidence="7">
    <location>
        <begin position="423"/>
        <end position="476"/>
    </location>
</feature>
<evidence type="ECO:0000259" key="10">
    <source>
        <dbReference type="PROSITE" id="PS51195"/>
    </source>
</evidence>
<feature type="domain" description="Helicase ATP-binding" evidence="8">
    <location>
        <begin position="88"/>
        <end position="263"/>
    </location>
</feature>
<dbReference type="InterPro" id="IPR014001">
    <property type="entry name" value="Helicase_ATP-bd"/>
</dbReference>
<evidence type="ECO:0000259" key="8">
    <source>
        <dbReference type="PROSITE" id="PS51192"/>
    </source>
</evidence>
<feature type="compositionally biased region" description="Low complexity" evidence="7">
    <location>
        <begin position="439"/>
        <end position="456"/>
    </location>
</feature>
<name>A0A6J4JAW6_9ACTN</name>
<dbReference type="InterPro" id="IPR027417">
    <property type="entry name" value="P-loop_NTPase"/>
</dbReference>
<dbReference type="GO" id="GO:0003676">
    <property type="term" value="F:nucleic acid binding"/>
    <property type="evidence" value="ECO:0007669"/>
    <property type="project" value="InterPro"/>
</dbReference>
<evidence type="ECO:0000256" key="6">
    <source>
        <dbReference type="PROSITE-ProRule" id="PRU00552"/>
    </source>
</evidence>
<organism evidence="11">
    <name type="scientific">uncultured Acidimicrobiales bacterium</name>
    <dbReference type="NCBI Taxonomy" id="310071"/>
    <lineage>
        <taxon>Bacteria</taxon>
        <taxon>Bacillati</taxon>
        <taxon>Actinomycetota</taxon>
        <taxon>Acidimicrobiia</taxon>
        <taxon>Acidimicrobiales</taxon>
        <taxon>environmental samples</taxon>
    </lineage>
</organism>
<dbReference type="InterPro" id="IPR001650">
    <property type="entry name" value="Helicase_C-like"/>
</dbReference>
<feature type="region of interest" description="Disordered" evidence="7">
    <location>
        <begin position="1"/>
        <end position="35"/>
    </location>
</feature>
<dbReference type="PANTHER" id="PTHR47959">
    <property type="entry name" value="ATP-DEPENDENT RNA HELICASE RHLE-RELATED"/>
    <property type="match status" value="1"/>
</dbReference>
<dbReference type="AlphaFoldDB" id="A0A6J4JAW6"/>
<accession>A0A6J4JAW6</accession>
<dbReference type="InterPro" id="IPR014014">
    <property type="entry name" value="RNA_helicase_DEAD_Q_motif"/>
</dbReference>
<dbReference type="GO" id="GO:0005524">
    <property type="term" value="F:ATP binding"/>
    <property type="evidence" value="ECO:0007669"/>
    <property type="project" value="UniProtKB-KW"/>
</dbReference>
<feature type="domain" description="Helicase C-terminal" evidence="9">
    <location>
        <begin position="290"/>
        <end position="437"/>
    </location>
</feature>
<dbReference type="GO" id="GO:0016787">
    <property type="term" value="F:hydrolase activity"/>
    <property type="evidence" value="ECO:0007669"/>
    <property type="project" value="UniProtKB-KW"/>
</dbReference>
<keyword evidence="4" id="KW-0067">ATP-binding</keyword>
<dbReference type="PROSITE" id="PS51195">
    <property type="entry name" value="Q_MOTIF"/>
    <property type="match status" value="1"/>
</dbReference>
<dbReference type="InterPro" id="IPR050079">
    <property type="entry name" value="DEAD_box_RNA_helicase"/>
</dbReference>